<sequence length="198" mass="21341">LSSAISAAWYGAFGRMQAGLIGINDVIGILWGTMGGQVAVALAGEPERIVPTQLAIIAVSTILTGVASIVFGHLGLGKLMLLFPAPVTSGFLGSIGFFIFKSSLQISSGVKFRYLWPQDFEQFLQVQPLARVACMFGALAFMRKVPPRLVKLFPNAVVKKLGGLVCQLVPLFLFYLVVQISGVDMMDLSEAGWTYPRQ</sequence>
<dbReference type="InterPro" id="IPR052706">
    <property type="entry name" value="Membrane-Transporter-like"/>
</dbReference>
<protein>
    <recommendedName>
        <fullName evidence="6">SLC26A/SulP transporter domain-containing protein</fullName>
    </recommendedName>
</protein>
<proteinExistence type="predicted"/>
<evidence type="ECO:0000313" key="7">
    <source>
        <dbReference type="EMBL" id="CAE7802476.1"/>
    </source>
</evidence>
<dbReference type="PANTHER" id="PTHR43310">
    <property type="entry name" value="SULFATE TRANSPORTER YBAR-RELATED"/>
    <property type="match status" value="1"/>
</dbReference>
<dbReference type="PANTHER" id="PTHR43310:SF2">
    <property type="entry name" value="SLC26A_SULP TRANSPORTER DOMAIN-CONTAINING PROTEIN"/>
    <property type="match status" value="1"/>
</dbReference>
<dbReference type="EMBL" id="CAJNJA010044523">
    <property type="protein sequence ID" value="CAE7802476.1"/>
    <property type="molecule type" value="Genomic_DNA"/>
</dbReference>
<feature type="transmembrane region" description="Helical" evidence="5">
    <location>
        <begin position="54"/>
        <end position="74"/>
    </location>
</feature>
<name>A0A812YYQ6_9DINO</name>
<evidence type="ECO:0000313" key="8">
    <source>
        <dbReference type="Proteomes" id="UP000601435"/>
    </source>
</evidence>
<dbReference type="InterPro" id="IPR011547">
    <property type="entry name" value="SLC26A/SulP_dom"/>
</dbReference>
<gene>
    <name evidence="7" type="ORF">SNEC2469_LOCUS23692</name>
</gene>
<evidence type="ECO:0000256" key="5">
    <source>
        <dbReference type="SAM" id="Phobius"/>
    </source>
</evidence>
<keyword evidence="4 5" id="KW-0472">Membrane</keyword>
<dbReference type="AlphaFoldDB" id="A0A812YYQ6"/>
<feature type="transmembrane region" description="Helical" evidence="5">
    <location>
        <begin position="20"/>
        <end position="42"/>
    </location>
</feature>
<comment type="subcellular location">
    <subcellularLocation>
        <location evidence="1">Membrane</location>
        <topology evidence="1">Multi-pass membrane protein</topology>
    </subcellularLocation>
</comment>
<dbReference type="Pfam" id="PF00916">
    <property type="entry name" value="Sulfate_transp"/>
    <property type="match status" value="1"/>
</dbReference>
<evidence type="ECO:0000256" key="3">
    <source>
        <dbReference type="ARBA" id="ARBA00022989"/>
    </source>
</evidence>
<keyword evidence="3 5" id="KW-1133">Transmembrane helix</keyword>
<dbReference type="Proteomes" id="UP000601435">
    <property type="component" value="Unassembled WGS sequence"/>
</dbReference>
<keyword evidence="8" id="KW-1185">Reference proteome</keyword>
<feature type="non-terminal residue" evidence="7">
    <location>
        <position position="1"/>
    </location>
</feature>
<feature type="domain" description="SLC26A/SulP transporter" evidence="6">
    <location>
        <begin position="2"/>
        <end position="166"/>
    </location>
</feature>
<keyword evidence="2 5" id="KW-0812">Transmembrane</keyword>
<organism evidence="7 8">
    <name type="scientific">Symbiodinium necroappetens</name>
    <dbReference type="NCBI Taxonomy" id="1628268"/>
    <lineage>
        <taxon>Eukaryota</taxon>
        <taxon>Sar</taxon>
        <taxon>Alveolata</taxon>
        <taxon>Dinophyceae</taxon>
        <taxon>Suessiales</taxon>
        <taxon>Symbiodiniaceae</taxon>
        <taxon>Symbiodinium</taxon>
    </lineage>
</organism>
<reference evidence="7" key="1">
    <citation type="submission" date="2021-02" db="EMBL/GenBank/DDBJ databases">
        <authorList>
            <person name="Dougan E. K."/>
            <person name="Rhodes N."/>
            <person name="Thang M."/>
            <person name="Chan C."/>
        </authorList>
    </citation>
    <scope>NUCLEOTIDE SEQUENCE</scope>
</reference>
<evidence type="ECO:0000259" key="6">
    <source>
        <dbReference type="Pfam" id="PF00916"/>
    </source>
</evidence>
<dbReference type="GO" id="GO:0016020">
    <property type="term" value="C:membrane"/>
    <property type="evidence" value="ECO:0007669"/>
    <property type="project" value="UniProtKB-SubCell"/>
</dbReference>
<feature type="transmembrane region" description="Helical" evidence="5">
    <location>
        <begin position="161"/>
        <end position="178"/>
    </location>
</feature>
<evidence type="ECO:0000256" key="2">
    <source>
        <dbReference type="ARBA" id="ARBA00022692"/>
    </source>
</evidence>
<accession>A0A812YYQ6</accession>
<evidence type="ECO:0000256" key="4">
    <source>
        <dbReference type="ARBA" id="ARBA00023136"/>
    </source>
</evidence>
<feature type="transmembrane region" description="Helical" evidence="5">
    <location>
        <begin position="80"/>
        <end position="100"/>
    </location>
</feature>
<comment type="caution">
    <text evidence="7">The sequence shown here is derived from an EMBL/GenBank/DDBJ whole genome shotgun (WGS) entry which is preliminary data.</text>
</comment>
<feature type="non-terminal residue" evidence="7">
    <location>
        <position position="198"/>
    </location>
</feature>
<dbReference type="OrthoDB" id="419963at2759"/>
<evidence type="ECO:0000256" key="1">
    <source>
        <dbReference type="ARBA" id="ARBA00004141"/>
    </source>
</evidence>